<organism evidence="2 3">
    <name type="scientific">candidate division WOR-3 bacterium</name>
    <dbReference type="NCBI Taxonomy" id="2052148"/>
    <lineage>
        <taxon>Bacteria</taxon>
        <taxon>Bacteria division WOR-3</taxon>
    </lineage>
</organism>
<proteinExistence type="predicted"/>
<dbReference type="EMBL" id="WJKJ01000104">
    <property type="protein sequence ID" value="MBD3364219.1"/>
    <property type="molecule type" value="Genomic_DNA"/>
</dbReference>
<dbReference type="GO" id="GO:0016491">
    <property type="term" value="F:oxidoreductase activity"/>
    <property type="evidence" value="ECO:0007669"/>
    <property type="project" value="InterPro"/>
</dbReference>
<evidence type="ECO:0000313" key="3">
    <source>
        <dbReference type="Proteomes" id="UP000630660"/>
    </source>
</evidence>
<dbReference type="NCBIfam" id="TIGR03605">
    <property type="entry name" value="antibiot_sagB"/>
    <property type="match status" value="1"/>
</dbReference>
<dbReference type="CDD" id="cd02142">
    <property type="entry name" value="McbC_SagB-like_oxidoreductase"/>
    <property type="match status" value="1"/>
</dbReference>
<dbReference type="Proteomes" id="UP000630660">
    <property type="component" value="Unassembled WGS sequence"/>
</dbReference>
<dbReference type="Gene3D" id="3.40.109.10">
    <property type="entry name" value="NADH Oxidase"/>
    <property type="match status" value="1"/>
</dbReference>
<evidence type="ECO:0000259" key="1">
    <source>
        <dbReference type="Pfam" id="PF00881"/>
    </source>
</evidence>
<evidence type="ECO:0000313" key="2">
    <source>
        <dbReference type="EMBL" id="MBD3364219.1"/>
    </source>
</evidence>
<dbReference type="InterPro" id="IPR029479">
    <property type="entry name" value="Nitroreductase"/>
</dbReference>
<dbReference type="Pfam" id="PF00881">
    <property type="entry name" value="Nitroreductase"/>
    <property type="match status" value="1"/>
</dbReference>
<reference evidence="2" key="1">
    <citation type="submission" date="2019-11" db="EMBL/GenBank/DDBJ databases">
        <title>Microbial mats filling the niche in hypersaline microbial mats.</title>
        <authorList>
            <person name="Wong H.L."/>
            <person name="Macleod F.I."/>
            <person name="White R.A. III"/>
            <person name="Burns B.P."/>
        </authorList>
    </citation>
    <scope>NUCLEOTIDE SEQUENCE</scope>
    <source>
        <strain evidence="2">Bin_327</strain>
    </source>
</reference>
<dbReference type="SUPFAM" id="SSF55469">
    <property type="entry name" value="FMN-dependent nitroreductase-like"/>
    <property type="match status" value="1"/>
</dbReference>
<dbReference type="AlphaFoldDB" id="A0A9D5K9R5"/>
<dbReference type="PROSITE" id="PS51257">
    <property type="entry name" value="PROKAR_LIPOPROTEIN"/>
    <property type="match status" value="1"/>
</dbReference>
<accession>A0A9D5K9R5</accession>
<name>A0A9D5K9R5_UNCW3</name>
<dbReference type="InterPro" id="IPR000415">
    <property type="entry name" value="Nitroreductase-like"/>
</dbReference>
<protein>
    <submittedName>
        <fullName evidence="2">SagB/ThcOx family dehydrogenase</fullName>
    </submittedName>
</protein>
<dbReference type="PANTHER" id="PTHR43745">
    <property type="entry name" value="NITROREDUCTASE MJ1384-RELATED"/>
    <property type="match status" value="1"/>
</dbReference>
<sequence>MKYFIILGALIFLACPKEEAVAKQTSAEQTPINLPEPIETKVSVEECLRTRRSIRSFTDDTLSTAQIATLLWSAQGITEETRGFRTAPSAGATFPLEAYLFTHNGVYVYNPSGHILNKVKDGDLRGDLCAAANNQAWVKAAPVSVVLCAVPERTSKRYGDRTMRYIYMEAGHAAQNIHLQAVALELGSVPVGAFDDDALSRLLGLHETEPETVPLYIIPVGKPVQ</sequence>
<dbReference type="PANTHER" id="PTHR43745:SF2">
    <property type="entry name" value="NITROREDUCTASE MJ1384-RELATED"/>
    <property type="match status" value="1"/>
</dbReference>
<dbReference type="InterPro" id="IPR052544">
    <property type="entry name" value="Bacteriocin_Proc_Enz"/>
</dbReference>
<gene>
    <name evidence="2" type="ORF">GF359_03290</name>
</gene>
<feature type="domain" description="Nitroreductase" evidence="1">
    <location>
        <begin position="48"/>
        <end position="222"/>
    </location>
</feature>
<dbReference type="InterPro" id="IPR020051">
    <property type="entry name" value="SagB-type_dehydrogenase"/>
</dbReference>
<comment type="caution">
    <text evidence="2">The sequence shown here is derived from an EMBL/GenBank/DDBJ whole genome shotgun (WGS) entry which is preliminary data.</text>
</comment>